<evidence type="ECO:0008006" key="2">
    <source>
        <dbReference type="Google" id="ProtNLM"/>
    </source>
</evidence>
<reference evidence="1" key="1">
    <citation type="submission" date="2018-05" db="EMBL/GenBank/DDBJ databases">
        <authorList>
            <person name="Lanie J.A."/>
            <person name="Ng W.-L."/>
            <person name="Kazmierczak K.M."/>
            <person name="Andrzejewski T.M."/>
            <person name="Davidsen T.M."/>
            <person name="Wayne K.J."/>
            <person name="Tettelin H."/>
            <person name="Glass J.I."/>
            <person name="Rusch D."/>
            <person name="Podicherti R."/>
            <person name="Tsui H.-C.T."/>
            <person name="Winkler M.E."/>
        </authorList>
    </citation>
    <scope>NUCLEOTIDE SEQUENCE</scope>
</reference>
<protein>
    <recommendedName>
        <fullName evidence="2">Fatty acid desaturase domain-containing protein</fullName>
    </recommendedName>
</protein>
<organism evidence="1">
    <name type="scientific">marine metagenome</name>
    <dbReference type="NCBI Taxonomy" id="408172"/>
    <lineage>
        <taxon>unclassified sequences</taxon>
        <taxon>metagenomes</taxon>
        <taxon>ecological metagenomes</taxon>
    </lineage>
</organism>
<accession>A0A382M0W3</accession>
<dbReference type="EMBL" id="UINC01090463">
    <property type="protein sequence ID" value="SVC42430.1"/>
    <property type="molecule type" value="Genomic_DNA"/>
</dbReference>
<dbReference type="AlphaFoldDB" id="A0A382M0W3"/>
<name>A0A382M0W3_9ZZZZ</name>
<sequence>LTLYQASYEYLHYCFHVPNNRWFEGMRWFMFLNEHHIQHHQRPNKNLNIVLPLADFLLRTRVKPNEPLKALLKW</sequence>
<proteinExistence type="predicted"/>
<feature type="non-terminal residue" evidence="1">
    <location>
        <position position="1"/>
    </location>
</feature>
<evidence type="ECO:0000313" key="1">
    <source>
        <dbReference type="EMBL" id="SVC42430.1"/>
    </source>
</evidence>
<gene>
    <name evidence="1" type="ORF">METZ01_LOCUS295284</name>
</gene>